<feature type="transmembrane region" description="Helical" evidence="5">
    <location>
        <begin position="103"/>
        <end position="126"/>
    </location>
</feature>
<proteinExistence type="predicted"/>
<feature type="transmembrane region" description="Helical" evidence="5">
    <location>
        <begin position="256"/>
        <end position="274"/>
    </location>
</feature>
<feature type="transmembrane region" description="Helical" evidence="5">
    <location>
        <begin position="416"/>
        <end position="437"/>
    </location>
</feature>
<dbReference type="InterPro" id="IPR050382">
    <property type="entry name" value="MFS_Na/Anion_cotransporter"/>
</dbReference>
<feature type="transmembrane region" description="Helical" evidence="5">
    <location>
        <begin position="286"/>
        <end position="307"/>
    </location>
</feature>
<dbReference type="InterPro" id="IPR036259">
    <property type="entry name" value="MFS_trans_sf"/>
</dbReference>
<dbReference type="CDD" id="cd17319">
    <property type="entry name" value="MFS_ExuT_GudP_like"/>
    <property type="match status" value="1"/>
</dbReference>
<dbReference type="Proteomes" id="UP001374803">
    <property type="component" value="Chromosome"/>
</dbReference>
<evidence type="ECO:0000256" key="4">
    <source>
        <dbReference type="ARBA" id="ARBA00023136"/>
    </source>
</evidence>
<feature type="domain" description="Major facilitator superfamily (MFS) profile" evidence="6">
    <location>
        <begin position="31"/>
        <end position="442"/>
    </location>
</feature>
<evidence type="ECO:0000256" key="5">
    <source>
        <dbReference type="SAM" id="Phobius"/>
    </source>
</evidence>
<dbReference type="EMBL" id="CP089983">
    <property type="protein sequence ID" value="WXB00944.1"/>
    <property type="molecule type" value="Genomic_DNA"/>
</dbReference>
<evidence type="ECO:0000259" key="6">
    <source>
        <dbReference type="PROSITE" id="PS50850"/>
    </source>
</evidence>
<feature type="transmembrane region" description="Helical" evidence="5">
    <location>
        <begin position="171"/>
        <end position="204"/>
    </location>
</feature>
<evidence type="ECO:0000313" key="7">
    <source>
        <dbReference type="EMBL" id="WXB00944.1"/>
    </source>
</evidence>
<dbReference type="Pfam" id="PF07690">
    <property type="entry name" value="MFS_1"/>
    <property type="match status" value="1"/>
</dbReference>
<dbReference type="InterPro" id="IPR020846">
    <property type="entry name" value="MFS_dom"/>
</dbReference>
<dbReference type="PROSITE" id="PS50850">
    <property type="entry name" value="MFS"/>
    <property type="match status" value="1"/>
</dbReference>
<keyword evidence="3 5" id="KW-1133">Transmembrane helix</keyword>
<gene>
    <name evidence="7" type="ORF">LVJ94_29000</name>
</gene>
<evidence type="ECO:0000256" key="1">
    <source>
        <dbReference type="ARBA" id="ARBA00004141"/>
    </source>
</evidence>
<keyword evidence="8" id="KW-1185">Reference proteome</keyword>
<accession>A0ABZ2KUH1</accession>
<keyword evidence="2 5" id="KW-0812">Transmembrane</keyword>
<protein>
    <submittedName>
        <fullName evidence="7">MFS transporter</fullName>
    </submittedName>
</protein>
<sequence>MANLRPGWEQSDHTWLHASPPAGASRTRYAILGLAFLGLSLNYLDRANLSVALPYIQDDLHLKLTNAQKGLLFGAFFWAYDGFMLLAGWFADRVGPRKAYSFAAIWWSLFTILTSFAGGFWSLFAFRFALGAGESPAYPAATKANSRWFPKHERGFATAVVDSGSRVGTVLALPVVSALIGFVSWHFSFIVLGALGVVWAAAWYRFYRDPAEHPRANDLEREYLRANGARIEETDDRAAAKIAWTTLFRYRTVRGMMLGFFCLNFVIYFFLTWFPTYLKTARGFDLQALGTLGMIPGITAVLLAWLAGKLADRAIARGANVTRVRKTVMVGGLLGGSVIVFAAMVSSVYAALALLAVCYASLAVAATGIWSLPSDVAPSSRHVASIGGIQNFASNIAGIISPYIMGSLLDIYHGDYTPSFALAGAVALVGAFTYAFIVGKAEPLPILPER</sequence>
<comment type="subcellular location">
    <subcellularLocation>
        <location evidence="1">Membrane</location>
        <topology evidence="1">Multi-pass membrane protein</topology>
    </subcellularLocation>
</comment>
<reference evidence="7" key="1">
    <citation type="submission" date="2021-12" db="EMBL/GenBank/DDBJ databases">
        <title>Discovery of the Pendulisporaceae a myxobacterial family with distinct sporulation behavior and unique specialized metabolism.</title>
        <authorList>
            <person name="Garcia R."/>
            <person name="Popoff A."/>
            <person name="Bader C.D."/>
            <person name="Loehr J."/>
            <person name="Walesch S."/>
            <person name="Walt C."/>
            <person name="Boldt J."/>
            <person name="Bunk B."/>
            <person name="Haeckl F.J.F.P.J."/>
            <person name="Gunesch A.P."/>
            <person name="Birkelbach J."/>
            <person name="Nuebel U."/>
            <person name="Pietschmann T."/>
            <person name="Bach T."/>
            <person name="Mueller R."/>
        </authorList>
    </citation>
    <scope>NUCLEOTIDE SEQUENCE</scope>
    <source>
        <strain evidence="7">MSr11367</strain>
    </source>
</reference>
<dbReference type="PANTHER" id="PTHR11662">
    <property type="entry name" value="SOLUTE CARRIER FAMILY 17"/>
    <property type="match status" value="1"/>
</dbReference>
<dbReference type="Gene3D" id="1.20.1250.20">
    <property type="entry name" value="MFS general substrate transporter like domains"/>
    <property type="match status" value="2"/>
</dbReference>
<keyword evidence="4 5" id="KW-0472">Membrane</keyword>
<feature type="transmembrane region" description="Helical" evidence="5">
    <location>
        <begin position="328"/>
        <end position="345"/>
    </location>
</feature>
<organism evidence="7 8">
    <name type="scientific">Pendulispora rubella</name>
    <dbReference type="NCBI Taxonomy" id="2741070"/>
    <lineage>
        <taxon>Bacteria</taxon>
        <taxon>Pseudomonadati</taxon>
        <taxon>Myxococcota</taxon>
        <taxon>Myxococcia</taxon>
        <taxon>Myxococcales</taxon>
        <taxon>Sorangiineae</taxon>
        <taxon>Pendulisporaceae</taxon>
        <taxon>Pendulispora</taxon>
    </lineage>
</organism>
<evidence type="ECO:0000256" key="3">
    <source>
        <dbReference type="ARBA" id="ARBA00022989"/>
    </source>
</evidence>
<feature type="transmembrane region" description="Helical" evidence="5">
    <location>
        <begin position="384"/>
        <end position="404"/>
    </location>
</feature>
<feature type="transmembrane region" description="Helical" evidence="5">
    <location>
        <begin position="351"/>
        <end position="372"/>
    </location>
</feature>
<evidence type="ECO:0000256" key="2">
    <source>
        <dbReference type="ARBA" id="ARBA00022692"/>
    </source>
</evidence>
<evidence type="ECO:0000313" key="8">
    <source>
        <dbReference type="Proteomes" id="UP001374803"/>
    </source>
</evidence>
<dbReference type="RefSeq" id="WP_394830551.1">
    <property type="nucleotide sequence ID" value="NZ_CP089929.1"/>
</dbReference>
<dbReference type="PANTHER" id="PTHR11662:SF399">
    <property type="entry name" value="FI19708P1-RELATED"/>
    <property type="match status" value="1"/>
</dbReference>
<name>A0ABZ2KUH1_9BACT</name>
<dbReference type="InterPro" id="IPR011701">
    <property type="entry name" value="MFS"/>
</dbReference>
<dbReference type="SUPFAM" id="SSF103473">
    <property type="entry name" value="MFS general substrate transporter"/>
    <property type="match status" value="1"/>
</dbReference>
<feature type="transmembrane region" description="Helical" evidence="5">
    <location>
        <begin position="70"/>
        <end position="91"/>
    </location>
</feature>